<keyword evidence="6 10" id="KW-0472">Membrane</keyword>
<evidence type="ECO:0000256" key="2">
    <source>
        <dbReference type="ARBA" id="ARBA00022475"/>
    </source>
</evidence>
<dbReference type="InterPro" id="IPR007060">
    <property type="entry name" value="FtsL/DivIC"/>
</dbReference>
<dbReference type="AlphaFoldDB" id="A0A1I6QC37"/>
<feature type="transmembrane region" description="Helical" evidence="10">
    <location>
        <begin position="39"/>
        <end position="61"/>
    </location>
</feature>
<evidence type="ECO:0000256" key="6">
    <source>
        <dbReference type="ARBA" id="ARBA00023136"/>
    </source>
</evidence>
<evidence type="ECO:0000313" key="11">
    <source>
        <dbReference type="EMBL" id="SFS49905.1"/>
    </source>
</evidence>
<keyword evidence="12" id="KW-1185">Reference proteome</keyword>
<keyword evidence="4 10" id="KW-0812">Transmembrane</keyword>
<keyword evidence="3 11" id="KW-0132">Cell division</keyword>
<keyword evidence="2" id="KW-1003">Cell membrane</keyword>
<accession>A0A1I6QC37</accession>
<feature type="region of interest" description="Disordered" evidence="9">
    <location>
        <begin position="1"/>
        <end position="34"/>
    </location>
</feature>
<sequence length="116" mass="13303">MREYRGNASTAFQLESRPNKANQRERQPRKPGFPTGEKLLYLFSVIICVALALFVLSRYATVTELSMKQAKIEQETTQLKESIQDLESQQKELKSGERIRRYAEEHGMVLQGASQP</sequence>
<evidence type="ECO:0000256" key="9">
    <source>
        <dbReference type="SAM" id="MobiDB-lite"/>
    </source>
</evidence>
<proteinExistence type="predicted"/>
<dbReference type="RefSeq" id="WP_091834592.1">
    <property type="nucleotide sequence ID" value="NZ_FPAA01000003.1"/>
</dbReference>
<gene>
    <name evidence="11" type="ORF">SAMN05444972_10335</name>
</gene>
<dbReference type="InterPro" id="IPR011922">
    <property type="entry name" value="Cell_div_FtsL"/>
</dbReference>
<evidence type="ECO:0000256" key="1">
    <source>
        <dbReference type="ARBA" id="ARBA00004401"/>
    </source>
</evidence>
<dbReference type="GO" id="GO:0005886">
    <property type="term" value="C:plasma membrane"/>
    <property type="evidence" value="ECO:0007669"/>
    <property type="project" value="UniProtKB-SubCell"/>
</dbReference>
<evidence type="ECO:0000256" key="4">
    <source>
        <dbReference type="ARBA" id="ARBA00022692"/>
    </source>
</evidence>
<keyword evidence="7" id="KW-0131">Cell cycle</keyword>
<evidence type="ECO:0000256" key="10">
    <source>
        <dbReference type="SAM" id="Phobius"/>
    </source>
</evidence>
<dbReference type="NCBIfam" id="TIGR02209">
    <property type="entry name" value="ftsL_broad"/>
    <property type="match status" value="1"/>
</dbReference>
<reference evidence="12" key="1">
    <citation type="submission" date="2016-10" db="EMBL/GenBank/DDBJ databases">
        <authorList>
            <person name="Varghese N."/>
            <person name="Submissions S."/>
        </authorList>
    </citation>
    <scope>NUCLEOTIDE SEQUENCE [LARGE SCALE GENOMIC DNA]</scope>
    <source>
        <strain evidence="12">DSM 45789</strain>
    </source>
</reference>
<dbReference type="Proteomes" id="UP000198660">
    <property type="component" value="Unassembled WGS sequence"/>
</dbReference>
<evidence type="ECO:0000256" key="8">
    <source>
        <dbReference type="NCBIfam" id="TIGR02209"/>
    </source>
</evidence>
<evidence type="ECO:0000256" key="7">
    <source>
        <dbReference type="ARBA" id="ARBA00023306"/>
    </source>
</evidence>
<dbReference type="GO" id="GO:0051301">
    <property type="term" value="P:cell division"/>
    <property type="evidence" value="ECO:0007669"/>
    <property type="project" value="UniProtKB-KW"/>
</dbReference>
<protein>
    <recommendedName>
        <fullName evidence="8">Cell division protein FtsL</fullName>
    </recommendedName>
</protein>
<evidence type="ECO:0000256" key="3">
    <source>
        <dbReference type="ARBA" id="ARBA00022618"/>
    </source>
</evidence>
<keyword evidence="5 10" id="KW-1133">Transmembrane helix</keyword>
<dbReference type="Pfam" id="PF04977">
    <property type="entry name" value="DivIC"/>
    <property type="match status" value="1"/>
</dbReference>
<comment type="subcellular location">
    <subcellularLocation>
        <location evidence="1">Cell membrane</location>
        <topology evidence="1">Single-pass type II membrane protein</topology>
    </subcellularLocation>
</comment>
<dbReference type="OrthoDB" id="2988583at2"/>
<organism evidence="11 12">
    <name type="scientific">Marininema halotolerans</name>
    <dbReference type="NCBI Taxonomy" id="1155944"/>
    <lineage>
        <taxon>Bacteria</taxon>
        <taxon>Bacillati</taxon>
        <taxon>Bacillota</taxon>
        <taxon>Bacilli</taxon>
        <taxon>Bacillales</taxon>
        <taxon>Thermoactinomycetaceae</taxon>
        <taxon>Marininema</taxon>
    </lineage>
</organism>
<evidence type="ECO:0000313" key="12">
    <source>
        <dbReference type="Proteomes" id="UP000198660"/>
    </source>
</evidence>
<name>A0A1I6QC37_9BACL</name>
<evidence type="ECO:0000256" key="5">
    <source>
        <dbReference type="ARBA" id="ARBA00022989"/>
    </source>
</evidence>
<dbReference type="EMBL" id="FPAA01000003">
    <property type="protein sequence ID" value="SFS49905.1"/>
    <property type="molecule type" value="Genomic_DNA"/>
</dbReference>